<feature type="transmembrane region" description="Helical" evidence="2">
    <location>
        <begin position="208"/>
        <end position="225"/>
    </location>
</feature>
<reference evidence="3 4" key="1">
    <citation type="submission" date="2016-10" db="EMBL/GenBank/DDBJ databases">
        <title>The Draft Genome Sequence of Actinokineospora bangkokensis 44EHWT reveals the biosynthetic pathway of antifungal compounds Thailandins with unusual extender unit butylmalonyl-CoA.</title>
        <authorList>
            <person name="Greule A."/>
            <person name="Intra B."/>
            <person name="Flemming S."/>
            <person name="Rommel M.G."/>
            <person name="Panbangred W."/>
            <person name="Bechthold A."/>
        </authorList>
    </citation>
    <scope>NUCLEOTIDE SEQUENCE [LARGE SCALE GENOMIC DNA]</scope>
    <source>
        <strain evidence="3 4">44EHW</strain>
    </source>
</reference>
<feature type="region of interest" description="Disordered" evidence="1">
    <location>
        <begin position="343"/>
        <end position="389"/>
    </location>
</feature>
<organism evidence="3 4">
    <name type="scientific">Actinokineospora bangkokensis</name>
    <dbReference type="NCBI Taxonomy" id="1193682"/>
    <lineage>
        <taxon>Bacteria</taxon>
        <taxon>Bacillati</taxon>
        <taxon>Actinomycetota</taxon>
        <taxon>Actinomycetes</taxon>
        <taxon>Pseudonocardiales</taxon>
        <taxon>Pseudonocardiaceae</taxon>
        <taxon>Actinokineospora</taxon>
    </lineage>
</organism>
<comment type="caution">
    <text evidence="3">The sequence shown here is derived from an EMBL/GenBank/DDBJ whole genome shotgun (WGS) entry which is preliminary data.</text>
</comment>
<dbReference type="STRING" id="1193682.BJP25_25720"/>
<feature type="compositionally biased region" description="Low complexity" evidence="1">
    <location>
        <begin position="351"/>
        <end position="374"/>
    </location>
</feature>
<keyword evidence="2" id="KW-0472">Membrane</keyword>
<feature type="transmembrane region" description="Helical" evidence="2">
    <location>
        <begin position="92"/>
        <end position="115"/>
    </location>
</feature>
<evidence type="ECO:0000313" key="3">
    <source>
        <dbReference type="EMBL" id="OLR91566.1"/>
    </source>
</evidence>
<protein>
    <recommendedName>
        <fullName evidence="5">Proline-rich protein</fullName>
    </recommendedName>
</protein>
<gene>
    <name evidence="3" type="ORF">BJP25_25720</name>
</gene>
<dbReference type="Pfam" id="PF22564">
    <property type="entry name" value="HAAS"/>
    <property type="match status" value="1"/>
</dbReference>
<feature type="transmembrane region" description="Helical" evidence="2">
    <location>
        <begin position="231"/>
        <end position="254"/>
    </location>
</feature>
<feature type="transmembrane region" description="Helical" evidence="2">
    <location>
        <begin position="184"/>
        <end position="201"/>
    </location>
</feature>
<dbReference type="RefSeq" id="WP_075976636.1">
    <property type="nucleotide sequence ID" value="NZ_MKQR01000021.1"/>
</dbReference>
<proteinExistence type="predicted"/>
<keyword evidence="2" id="KW-1133">Transmembrane helix</keyword>
<keyword evidence="4" id="KW-1185">Reference proteome</keyword>
<dbReference type="Proteomes" id="UP000186040">
    <property type="component" value="Unassembled WGS sequence"/>
</dbReference>
<evidence type="ECO:0000256" key="2">
    <source>
        <dbReference type="SAM" id="Phobius"/>
    </source>
</evidence>
<dbReference type="AlphaFoldDB" id="A0A1Q9LHS2"/>
<dbReference type="EMBL" id="MKQR01000021">
    <property type="protein sequence ID" value="OLR91566.1"/>
    <property type="molecule type" value="Genomic_DNA"/>
</dbReference>
<evidence type="ECO:0008006" key="5">
    <source>
        <dbReference type="Google" id="ProtNLM"/>
    </source>
</evidence>
<name>A0A1Q9LHS2_9PSEU</name>
<evidence type="ECO:0000256" key="1">
    <source>
        <dbReference type="SAM" id="MobiDB-lite"/>
    </source>
</evidence>
<sequence>MNGDVVNGGTDTRPEVADYVAGVRAALSDLPAEELGDVMEDVERNVFEVHAETGSVSGLTARLGAPEAYADELRAAGGYPPRAAARPGAQGVLARAVAWLTGVAMGLALLSGAVATHEEEVSFGLLVLAVLALVPPLWLVVSRRVRRADVVELGEYQALVRAGRSLAGGLPPAFVGYLRGLRPAWWLARVVLLGLALVAALSARSAGVLLVAVVAVVTVWAGLRVREDGRFAPLVLTANAFAVGVLIGLLATLVEGSGNRSSPVAYATAPGVYVDGRYVENFYAVDAQGKLVERFYLYDDEGRPIALPHRTCSDGVVDRALDNRFPRPEVDYRSGRCVESTSAPFVPPLVPSASTAPSTTATTAPTSAPTTAPTSTPPTSAPAVTTTTR</sequence>
<evidence type="ECO:0000313" key="4">
    <source>
        <dbReference type="Proteomes" id="UP000186040"/>
    </source>
</evidence>
<keyword evidence="2" id="KW-0812">Transmembrane</keyword>
<dbReference type="OrthoDB" id="5185521at2"/>
<accession>A0A1Q9LHS2</accession>
<feature type="transmembrane region" description="Helical" evidence="2">
    <location>
        <begin position="121"/>
        <end position="141"/>
    </location>
</feature>